<dbReference type="SUPFAM" id="SSF52833">
    <property type="entry name" value="Thioredoxin-like"/>
    <property type="match status" value="1"/>
</dbReference>
<gene>
    <name evidence="3" type="ORF">Rhe02_42070</name>
</gene>
<dbReference type="PROSITE" id="PS51352">
    <property type="entry name" value="THIOREDOXIN_2"/>
    <property type="match status" value="1"/>
</dbReference>
<dbReference type="InterPro" id="IPR036249">
    <property type="entry name" value="Thioredoxin-like_sf"/>
</dbReference>
<sequence length="178" mass="18301">MYLLTAAVVIVGLLCLLDLILTLGVIRRLREHTETLAQLSSSGRDGIAPGTVVGDIHGRSITGTAIDRTFLTGGEDTVIGFFSPGCGPCKALLPEYLSFVSDIPSRVLTVIVGDHDAASEYVEALAGTGEIVVESPPGAIAQALGVDGYPTICMVDNGGRVVAAGASTRTLRAYAAAT</sequence>
<accession>A0A8J3QAQ4</accession>
<dbReference type="InterPro" id="IPR013766">
    <property type="entry name" value="Thioredoxin_domain"/>
</dbReference>
<proteinExistence type="predicted"/>
<feature type="transmembrane region" description="Helical" evidence="1">
    <location>
        <begin position="6"/>
        <end position="26"/>
    </location>
</feature>
<dbReference type="RefSeq" id="WP_203909961.1">
    <property type="nucleotide sequence ID" value="NZ_BONY01000024.1"/>
</dbReference>
<comment type="caution">
    <text evidence="3">The sequence shown here is derived from an EMBL/GenBank/DDBJ whole genome shotgun (WGS) entry which is preliminary data.</text>
</comment>
<reference evidence="3" key="1">
    <citation type="submission" date="2021-01" db="EMBL/GenBank/DDBJ databases">
        <title>Whole genome shotgun sequence of Rhizocola hellebori NBRC 109834.</title>
        <authorList>
            <person name="Komaki H."/>
            <person name="Tamura T."/>
        </authorList>
    </citation>
    <scope>NUCLEOTIDE SEQUENCE</scope>
    <source>
        <strain evidence="3">NBRC 109834</strain>
    </source>
</reference>
<keyword evidence="1" id="KW-1133">Transmembrane helix</keyword>
<dbReference type="EMBL" id="BONY01000024">
    <property type="protein sequence ID" value="GIH06140.1"/>
    <property type="molecule type" value="Genomic_DNA"/>
</dbReference>
<dbReference type="AlphaFoldDB" id="A0A8J3QAQ4"/>
<dbReference type="Pfam" id="PF00085">
    <property type="entry name" value="Thioredoxin"/>
    <property type="match status" value="1"/>
</dbReference>
<dbReference type="Proteomes" id="UP000612899">
    <property type="component" value="Unassembled WGS sequence"/>
</dbReference>
<evidence type="ECO:0000256" key="1">
    <source>
        <dbReference type="SAM" id="Phobius"/>
    </source>
</evidence>
<dbReference type="Gene3D" id="3.40.30.10">
    <property type="entry name" value="Glutaredoxin"/>
    <property type="match status" value="1"/>
</dbReference>
<keyword evidence="1" id="KW-0812">Transmembrane</keyword>
<evidence type="ECO:0000259" key="2">
    <source>
        <dbReference type="PROSITE" id="PS51352"/>
    </source>
</evidence>
<keyword evidence="4" id="KW-1185">Reference proteome</keyword>
<dbReference type="InterPro" id="IPR017937">
    <property type="entry name" value="Thioredoxin_CS"/>
</dbReference>
<protein>
    <recommendedName>
        <fullName evidence="2">Thioredoxin domain-containing protein</fullName>
    </recommendedName>
</protein>
<feature type="domain" description="Thioredoxin" evidence="2">
    <location>
        <begin position="47"/>
        <end position="178"/>
    </location>
</feature>
<evidence type="ECO:0000313" key="4">
    <source>
        <dbReference type="Proteomes" id="UP000612899"/>
    </source>
</evidence>
<dbReference type="PROSITE" id="PS00194">
    <property type="entry name" value="THIOREDOXIN_1"/>
    <property type="match status" value="1"/>
</dbReference>
<organism evidence="3 4">
    <name type="scientific">Rhizocola hellebori</name>
    <dbReference type="NCBI Taxonomy" id="1392758"/>
    <lineage>
        <taxon>Bacteria</taxon>
        <taxon>Bacillati</taxon>
        <taxon>Actinomycetota</taxon>
        <taxon>Actinomycetes</taxon>
        <taxon>Micromonosporales</taxon>
        <taxon>Micromonosporaceae</taxon>
        <taxon>Rhizocola</taxon>
    </lineage>
</organism>
<keyword evidence="1" id="KW-0472">Membrane</keyword>
<name>A0A8J3QAQ4_9ACTN</name>
<evidence type="ECO:0000313" key="3">
    <source>
        <dbReference type="EMBL" id="GIH06140.1"/>
    </source>
</evidence>